<dbReference type="KEGG" id="nmg:Nmag_2044"/>
<dbReference type="GO" id="GO:0003677">
    <property type="term" value="F:DNA binding"/>
    <property type="evidence" value="ECO:0007669"/>
    <property type="project" value="UniProtKB-KW"/>
</dbReference>
<dbReference type="SMART" id="SM00448">
    <property type="entry name" value="REC"/>
    <property type="match status" value="1"/>
</dbReference>
<dbReference type="eggNOG" id="arCOG02599">
    <property type="taxonomic scope" value="Archaea"/>
</dbReference>
<dbReference type="Gene3D" id="1.10.10.10">
    <property type="entry name" value="Winged helix-like DNA-binding domain superfamily/Winged helix DNA-binding domain"/>
    <property type="match status" value="1"/>
</dbReference>
<dbReference type="STRING" id="547559.Nmag_2044"/>
<dbReference type="Proteomes" id="UP000011543">
    <property type="component" value="Unassembled WGS sequence"/>
</dbReference>
<dbReference type="Gene3D" id="3.40.50.2300">
    <property type="match status" value="1"/>
</dbReference>
<dbReference type="EMBL" id="AOHS01000034">
    <property type="protein sequence ID" value="ELY29973.1"/>
    <property type="molecule type" value="Genomic_DNA"/>
</dbReference>
<evidence type="ECO:0000313" key="11">
    <source>
        <dbReference type="Proteomes" id="UP000011543"/>
    </source>
</evidence>
<feature type="compositionally biased region" description="Basic and acidic residues" evidence="5">
    <location>
        <begin position="298"/>
        <end position="350"/>
    </location>
</feature>
<dbReference type="InterPro" id="IPR001789">
    <property type="entry name" value="Sig_transdc_resp-reg_receiver"/>
</dbReference>
<evidence type="ECO:0000313" key="10">
    <source>
        <dbReference type="Proteomes" id="UP000001879"/>
    </source>
</evidence>
<dbReference type="PANTHER" id="PTHR33204:SF18">
    <property type="entry name" value="TRANSCRIPTIONAL REGULATORY PROTEIN"/>
    <property type="match status" value="1"/>
</dbReference>
<dbReference type="InterPro" id="IPR036388">
    <property type="entry name" value="WH-like_DNA-bd_sf"/>
</dbReference>
<dbReference type="AlphaFoldDB" id="D3SVK6"/>
<dbReference type="eggNOG" id="arCOG01057">
    <property type="taxonomic scope" value="Archaea"/>
</dbReference>
<evidence type="ECO:0000256" key="1">
    <source>
        <dbReference type="ARBA" id="ARBA00023015"/>
    </source>
</evidence>
<evidence type="ECO:0000256" key="3">
    <source>
        <dbReference type="ARBA" id="ARBA00023163"/>
    </source>
</evidence>
<dbReference type="InterPro" id="IPR002577">
    <property type="entry name" value="HTH_HxlR"/>
</dbReference>
<dbReference type="SUPFAM" id="SSF52172">
    <property type="entry name" value="CheY-like"/>
    <property type="match status" value="1"/>
</dbReference>
<dbReference type="SUPFAM" id="SSF46785">
    <property type="entry name" value="Winged helix' DNA-binding domain"/>
    <property type="match status" value="1"/>
</dbReference>
<dbReference type="GeneID" id="8824887"/>
<dbReference type="GO" id="GO:0000160">
    <property type="term" value="P:phosphorelay signal transduction system"/>
    <property type="evidence" value="ECO:0007669"/>
    <property type="project" value="InterPro"/>
</dbReference>
<dbReference type="Pfam" id="PF01638">
    <property type="entry name" value="HxlR"/>
    <property type="match status" value="1"/>
</dbReference>
<dbReference type="PROSITE" id="PS51118">
    <property type="entry name" value="HTH_HXLR"/>
    <property type="match status" value="1"/>
</dbReference>
<keyword evidence="10" id="KW-1185">Reference proteome</keyword>
<gene>
    <name evidence="8" type="ordered locus">Nmag_2044</name>
    <name evidence="9" type="ORF">C500_10194</name>
</gene>
<reference evidence="8" key="4">
    <citation type="submission" date="2016-09" db="EMBL/GenBank/DDBJ databases">
        <authorList>
            <person name="Pfeiffer F."/>
        </authorList>
    </citation>
    <scope>NUCLEOTIDE SEQUENCE</scope>
    <source>
        <strain evidence="8">ATCC 43099</strain>
    </source>
</reference>
<proteinExistence type="predicted"/>
<dbReference type="Pfam" id="PF00072">
    <property type="entry name" value="Response_reg"/>
    <property type="match status" value="1"/>
</dbReference>
<reference evidence="8 10" key="2">
    <citation type="journal article" date="2012" name="BMC Genomics">
        <title>A comparative genomics perspective on the genetic content of the alkaliphilic haloarchaeon Natrialba magadii ATCC 43099T.</title>
        <authorList>
            <person name="Siddaramappa S."/>
            <person name="Challacombe J.F."/>
            <person name="Decastro R.E."/>
            <person name="Pfeiffer F."/>
            <person name="Sastre D.E."/>
            <person name="Gimenez M.I."/>
            <person name="Paggi R.A."/>
            <person name="Detter J.C."/>
            <person name="Davenport K.W."/>
            <person name="Goodwin L.A."/>
            <person name="Kyrpides N."/>
            <person name="Tapia R."/>
            <person name="Pitluck S."/>
            <person name="Lucas S."/>
            <person name="Woyke T."/>
            <person name="Maupin-Furlow J.A."/>
        </authorList>
    </citation>
    <scope>NUCLEOTIDE SEQUENCE [LARGE SCALE GENOMIC DNA]</scope>
    <source>
        <strain evidence="8">ATCC 43099</strain>
        <strain evidence="10">ATCC 43099 / DSM 3394 / CCM 3739 / CIP 104546 / IAM 13178 / JCM 8861 / NBRC 102185 / NCIMB 2190 / MS3</strain>
    </source>
</reference>
<comment type="caution">
    <text evidence="4">Lacks conserved residue(s) required for the propagation of feature annotation.</text>
</comment>
<dbReference type="InterPro" id="IPR011006">
    <property type="entry name" value="CheY-like_superfamily"/>
</dbReference>
<name>D3SVK6_NATMM</name>
<evidence type="ECO:0000313" key="9">
    <source>
        <dbReference type="EMBL" id="ELY29973.1"/>
    </source>
</evidence>
<reference evidence="10" key="1">
    <citation type="submission" date="2010-02" db="EMBL/GenBank/DDBJ databases">
        <title>Complete sequence of chromosome of Natrialba magadii ATCC 43099.</title>
        <authorList>
            <consortium name="US DOE Joint Genome Institute"/>
            <person name="Lucas S."/>
            <person name="Copeland A."/>
            <person name="Lapidus A."/>
            <person name="Cheng J.-F."/>
            <person name="Bruce D."/>
            <person name="Goodwin L."/>
            <person name="Pitluck S."/>
            <person name="Davenport K."/>
            <person name="Saunders E."/>
            <person name="Detter J.C."/>
            <person name="Han C."/>
            <person name="Tapia R."/>
            <person name="Land M."/>
            <person name="Hauser L."/>
            <person name="Kyrpides N."/>
            <person name="Mikhailova N."/>
            <person name="De Castro R.E."/>
            <person name="Maupin-Furlow J.A."/>
            <person name="Woyke T."/>
        </authorList>
    </citation>
    <scope>NUCLEOTIDE SEQUENCE [LARGE SCALE GENOMIC DNA]</scope>
    <source>
        <strain evidence="10">ATCC 43099 / DSM 3394 / CCM 3739 / CIP 104546 / IAM 13178 / JCM 8861 / NBRC 102185 / NCIMB 2190 / MS3</strain>
    </source>
</reference>
<evidence type="ECO:0000259" key="7">
    <source>
        <dbReference type="PROSITE" id="PS51118"/>
    </source>
</evidence>
<dbReference type="PATRIC" id="fig|547559.17.peg.2011"/>
<dbReference type="RefSeq" id="WP_004267412.1">
    <property type="nucleotide sequence ID" value="NC_013922.1"/>
</dbReference>
<dbReference type="InterPro" id="IPR036390">
    <property type="entry name" value="WH_DNA-bd_sf"/>
</dbReference>
<sequence length="357" mass="40172">MSHPPTPAESTALSILGTKWKPRLIVALATNDRLSFGDLKRELTGISGKVLSENLDELRDHGVVSRDVVQQQPRRVEYELTGAGRELYQLIEALTEWDATYATERGVPTVLLAEDDPRLRELYALWLQTDYDVLTVPDGQTALRSLDESVDVAVLARDLPTLDGAAVAAALETAGQRTPVAIITSADISPEDVSISADLLVRDPLSKAELIDTVEQLTRLPKESPIGRDIRARRHRLAFVERHLGPTVSETEPYQRAADELTALEQERERTADARAPWRRLRRGNGAESDASGRAKRREYEARERGQANQERERAQAQKRNRDRERKRDRNSKRDRAAEKDRDHNRTHDDSDGDGNE</sequence>
<keyword evidence="2" id="KW-0238">DNA-binding</keyword>
<accession>D3SVK6</accession>
<dbReference type="PROSITE" id="PS50110">
    <property type="entry name" value="RESPONSE_REGULATORY"/>
    <property type="match status" value="1"/>
</dbReference>
<dbReference type="PANTHER" id="PTHR33204">
    <property type="entry name" value="TRANSCRIPTIONAL REGULATOR, MARR FAMILY"/>
    <property type="match status" value="1"/>
</dbReference>
<evidence type="ECO:0000259" key="6">
    <source>
        <dbReference type="PROSITE" id="PS50110"/>
    </source>
</evidence>
<keyword evidence="1" id="KW-0805">Transcription regulation</keyword>
<protein>
    <submittedName>
        <fullName evidence="8">HxlR family transcription regulator / receiver box response regulator</fullName>
    </submittedName>
    <submittedName>
        <fullName evidence="9">HxlR family transcriptional regulator</fullName>
    </submittedName>
</protein>
<keyword evidence="3" id="KW-0804">Transcription</keyword>
<dbReference type="OrthoDB" id="10490at2157"/>
<feature type="domain" description="HTH hxlR-type" evidence="7">
    <location>
        <begin position="6"/>
        <end position="106"/>
    </location>
</feature>
<dbReference type="EMBL" id="CP001932">
    <property type="protein sequence ID" value="ADD05614.1"/>
    <property type="molecule type" value="Genomic_DNA"/>
</dbReference>
<evidence type="ECO:0000256" key="5">
    <source>
        <dbReference type="SAM" id="MobiDB-lite"/>
    </source>
</evidence>
<reference evidence="9 11" key="3">
    <citation type="journal article" date="2014" name="PLoS Genet.">
        <title>Phylogenetically driven sequencing of extremely halophilic archaea reveals strategies for static and dynamic osmo-response.</title>
        <authorList>
            <person name="Becker E.A."/>
            <person name="Seitzer P.M."/>
            <person name="Tritt A."/>
            <person name="Larsen D."/>
            <person name="Krusor M."/>
            <person name="Yao A.I."/>
            <person name="Wu D."/>
            <person name="Madern D."/>
            <person name="Eisen J.A."/>
            <person name="Darling A.E."/>
            <person name="Facciotti M.T."/>
        </authorList>
    </citation>
    <scope>NUCLEOTIDE SEQUENCE [LARGE SCALE GENOMIC DNA]</scope>
    <source>
        <strain evidence="11">ATCC 43099 / DSM 3394 / CCM 3739 / CIP 104546 / IAM 13178 / JCM 8861 / NBRC 102185 / NCIMB 2190 / MS3</strain>
        <strain evidence="9">MS-3</strain>
    </source>
</reference>
<evidence type="ECO:0000313" key="8">
    <source>
        <dbReference type="EMBL" id="ADD05614.1"/>
    </source>
</evidence>
<dbReference type="HOGENOM" id="CLU_066380_0_0_2"/>
<feature type="region of interest" description="Disordered" evidence="5">
    <location>
        <begin position="266"/>
        <end position="357"/>
    </location>
</feature>
<dbReference type="PaxDb" id="547559-Nmag_2044"/>
<evidence type="ECO:0000256" key="4">
    <source>
        <dbReference type="PROSITE-ProRule" id="PRU00169"/>
    </source>
</evidence>
<organism evidence="8 10">
    <name type="scientific">Natrialba magadii (strain ATCC 43099 / DSM 3394 / CCM 3739 / CIP 104546 / IAM 13178 / JCM 8861 / NBRC 102185 / NCIMB 2190 / MS3)</name>
    <name type="common">Natronobacterium magadii</name>
    <dbReference type="NCBI Taxonomy" id="547559"/>
    <lineage>
        <taxon>Archaea</taxon>
        <taxon>Methanobacteriati</taxon>
        <taxon>Methanobacteriota</taxon>
        <taxon>Stenosarchaea group</taxon>
        <taxon>Halobacteria</taxon>
        <taxon>Halobacteriales</taxon>
        <taxon>Natrialbaceae</taxon>
        <taxon>Natrialba</taxon>
    </lineage>
</organism>
<feature type="domain" description="Response regulatory" evidence="6">
    <location>
        <begin position="109"/>
        <end position="218"/>
    </location>
</feature>
<evidence type="ECO:0000256" key="2">
    <source>
        <dbReference type="ARBA" id="ARBA00023125"/>
    </source>
</evidence>
<dbReference type="CDD" id="cd00156">
    <property type="entry name" value="REC"/>
    <property type="match status" value="1"/>
</dbReference>
<dbReference type="Proteomes" id="UP000001879">
    <property type="component" value="Chromosome"/>
</dbReference>